<proteinExistence type="predicted"/>
<evidence type="ECO:0000256" key="1">
    <source>
        <dbReference type="ARBA" id="ARBA00022723"/>
    </source>
</evidence>
<feature type="zinc finger region" description="TRAF-type" evidence="4">
    <location>
        <begin position="85"/>
        <end position="123"/>
    </location>
</feature>
<dbReference type="Pfam" id="PF02176">
    <property type="entry name" value="zf-TRAF"/>
    <property type="match status" value="1"/>
</dbReference>
<dbReference type="EMBL" id="QXFV01000001">
    <property type="protein sequence ID" value="KAE9052940.1"/>
    <property type="molecule type" value="Genomic_DNA"/>
</dbReference>
<dbReference type="AlphaFoldDB" id="A0A6A3PDV9"/>
<evidence type="ECO:0000313" key="8">
    <source>
        <dbReference type="Proteomes" id="UP000429607"/>
    </source>
</evidence>
<feature type="region of interest" description="Disordered" evidence="5">
    <location>
        <begin position="1"/>
        <end position="27"/>
    </location>
</feature>
<evidence type="ECO:0000256" key="4">
    <source>
        <dbReference type="PROSITE-ProRule" id="PRU00207"/>
    </source>
</evidence>
<accession>A0A6A3PDV9</accession>
<feature type="compositionally biased region" description="Basic and acidic residues" evidence="5">
    <location>
        <begin position="1"/>
        <end position="13"/>
    </location>
</feature>
<evidence type="ECO:0000256" key="2">
    <source>
        <dbReference type="ARBA" id="ARBA00022771"/>
    </source>
</evidence>
<name>A0A6A3PDV9_9STRA</name>
<dbReference type="Proteomes" id="UP000429607">
    <property type="component" value="Unassembled WGS sequence"/>
</dbReference>
<protein>
    <recommendedName>
        <fullName evidence="6">TRAF-type domain-containing protein</fullName>
    </recommendedName>
</protein>
<organism evidence="7 8">
    <name type="scientific">Phytophthora rubi</name>
    <dbReference type="NCBI Taxonomy" id="129364"/>
    <lineage>
        <taxon>Eukaryota</taxon>
        <taxon>Sar</taxon>
        <taxon>Stramenopiles</taxon>
        <taxon>Oomycota</taxon>
        <taxon>Peronosporomycetes</taxon>
        <taxon>Peronosporales</taxon>
        <taxon>Peronosporaceae</taxon>
        <taxon>Phytophthora</taxon>
    </lineage>
</organism>
<gene>
    <name evidence="7" type="ORF">PR001_g52</name>
</gene>
<reference evidence="7 8" key="1">
    <citation type="submission" date="2018-09" db="EMBL/GenBank/DDBJ databases">
        <title>Genomic investigation of the strawberry pathogen Phytophthora fragariae indicates pathogenicity is determined by transcriptional variation in three key races.</title>
        <authorList>
            <person name="Adams T.M."/>
            <person name="Armitage A.D."/>
            <person name="Sobczyk M.K."/>
            <person name="Bates H.J."/>
            <person name="Dunwell J.M."/>
            <person name="Nellist C.F."/>
            <person name="Harrison R.J."/>
        </authorList>
    </citation>
    <scope>NUCLEOTIDE SEQUENCE [LARGE SCALE GENOMIC DNA]</scope>
    <source>
        <strain evidence="7 8">SCRP249</strain>
    </source>
</reference>
<keyword evidence="3 4" id="KW-0862">Zinc</keyword>
<comment type="caution">
    <text evidence="7">The sequence shown here is derived from an EMBL/GenBank/DDBJ whole genome shotgun (WGS) entry which is preliminary data.</text>
</comment>
<sequence length="253" mass="27670">MHELDCHSAETSKVEVGAESNPSETKSALEVGNAAELGGSMKKCRHCSADVPSLDLLEHEINCDKVLKQCPHCLRRQKMSELQDHIENCDCRLVSCPNDCGGKFLQRGIPNHLATRCPKKPVTNSVPVVAAAPRPAYPDANKPTPPPQTAQPPSAAAPSGTVECKFCDDEIEASRIDDHEQKYVYYILPIAVLSYVTTEIHRWHVNVAATGNPNAANTATWSLFPETCCAMRHHAKRISNPVLIATKICRSLL</sequence>
<feature type="region of interest" description="Disordered" evidence="5">
    <location>
        <begin position="133"/>
        <end position="160"/>
    </location>
</feature>
<keyword evidence="2 4" id="KW-0863">Zinc-finger</keyword>
<evidence type="ECO:0000256" key="5">
    <source>
        <dbReference type="SAM" id="MobiDB-lite"/>
    </source>
</evidence>
<dbReference type="InterPro" id="IPR013083">
    <property type="entry name" value="Znf_RING/FYVE/PHD"/>
</dbReference>
<dbReference type="InterPro" id="IPR001293">
    <property type="entry name" value="Znf_TRAF"/>
</dbReference>
<dbReference type="Gene3D" id="3.30.40.10">
    <property type="entry name" value="Zinc/RING finger domain, C3HC4 (zinc finger)"/>
    <property type="match status" value="1"/>
</dbReference>
<keyword evidence="1 4" id="KW-0479">Metal-binding</keyword>
<evidence type="ECO:0000259" key="6">
    <source>
        <dbReference type="PROSITE" id="PS50145"/>
    </source>
</evidence>
<evidence type="ECO:0000313" key="7">
    <source>
        <dbReference type="EMBL" id="KAE9052940.1"/>
    </source>
</evidence>
<dbReference type="GO" id="GO:0008270">
    <property type="term" value="F:zinc ion binding"/>
    <property type="evidence" value="ECO:0007669"/>
    <property type="project" value="UniProtKB-KW"/>
</dbReference>
<dbReference type="SUPFAM" id="SSF49599">
    <property type="entry name" value="TRAF domain-like"/>
    <property type="match status" value="1"/>
</dbReference>
<evidence type="ECO:0000256" key="3">
    <source>
        <dbReference type="ARBA" id="ARBA00022833"/>
    </source>
</evidence>
<feature type="domain" description="TRAF-type" evidence="6">
    <location>
        <begin position="85"/>
        <end position="123"/>
    </location>
</feature>
<dbReference type="PROSITE" id="PS50145">
    <property type="entry name" value="ZF_TRAF"/>
    <property type="match status" value="1"/>
</dbReference>